<accession>W8VHY0</accession>
<sequence length="262" mass="29005">MCAPAESPHVETTRKPAMTDTTFIPDYLKPALERLAAARAAHLEQARRMEDTLTAITRAEEQKAELKQDNGSDTRTWRAAFRAGGALLTDELKSGHIERVARRELAQECDNLTEVLAFERDQLKVACNSTAKTFRQAHHAVLSKYAEEELNRALNDTLGPLVRAMVLKAEVMGNPLANTTGHQGYIEPEKEVMQQVVTFLTGKVSAFSVTPADEPVLSLTGFPAVTLPHMDHDAASTPGERKVWQEKIRQREADLKARGLLP</sequence>
<gene>
    <name evidence="2" type="ORF">KPNJ2_04391</name>
</gene>
<keyword evidence="1" id="KW-0175">Coiled coil</keyword>
<evidence type="ECO:0000313" key="3">
    <source>
        <dbReference type="Proteomes" id="UP000019586"/>
    </source>
</evidence>
<dbReference type="KEGG" id="kps:KPNJ2_04391"/>
<name>W8VHY0_KLEPN</name>
<dbReference type="Proteomes" id="UP000019586">
    <property type="component" value="Chromosome"/>
</dbReference>
<dbReference type="EMBL" id="CP006918">
    <property type="protein sequence ID" value="AHM81171.1"/>
    <property type="molecule type" value="Genomic_DNA"/>
</dbReference>
<feature type="coiled-coil region" evidence="1">
    <location>
        <begin position="32"/>
        <end position="69"/>
    </location>
</feature>
<reference evidence="2 3" key="1">
    <citation type="journal article" date="2014" name="Proc. Natl. Acad. Sci. U.S.A.">
        <title>Molecular dissection of the evolution of carbapenem-resistant multilocus sequence type 258 Klebsiella pneumoniae.</title>
        <authorList>
            <person name="Deleo F.R."/>
            <person name="Chen L."/>
            <person name="Porcella S.F."/>
            <person name="Martens C.A."/>
            <person name="Kobayashi S.D."/>
            <person name="Porter A.R."/>
            <person name="Chavda K.D."/>
            <person name="Jacobs M.R."/>
            <person name="Mathema B."/>
            <person name="Olsen R.J."/>
            <person name="Bonomo R.A."/>
            <person name="Musser J.M."/>
            <person name="Kreiswirth B.N."/>
        </authorList>
    </citation>
    <scope>NUCLEOTIDE SEQUENCE [LARGE SCALE GENOMIC DNA]</scope>
    <source>
        <strain evidence="2">30684/NJST258_2</strain>
    </source>
</reference>
<organism evidence="2 3">
    <name type="scientific">Klebsiella pneumoniae 30684/NJST258_2</name>
    <dbReference type="NCBI Taxonomy" id="1420013"/>
    <lineage>
        <taxon>Bacteria</taxon>
        <taxon>Pseudomonadati</taxon>
        <taxon>Pseudomonadota</taxon>
        <taxon>Gammaproteobacteria</taxon>
        <taxon>Enterobacterales</taxon>
        <taxon>Enterobacteriaceae</taxon>
        <taxon>Klebsiella/Raoultella group</taxon>
        <taxon>Klebsiella</taxon>
        <taxon>Klebsiella pneumoniae complex</taxon>
    </lineage>
</organism>
<dbReference type="HOGENOM" id="CLU_096088_0_0_6"/>
<dbReference type="AlphaFoldDB" id="W8VHY0"/>
<protein>
    <submittedName>
        <fullName evidence="2">Glycoprotein 3</fullName>
    </submittedName>
</protein>
<evidence type="ECO:0000256" key="1">
    <source>
        <dbReference type="SAM" id="Coils"/>
    </source>
</evidence>
<proteinExistence type="predicted"/>
<dbReference type="PATRIC" id="fig|1420013.3.peg.4126"/>
<evidence type="ECO:0000313" key="2">
    <source>
        <dbReference type="EMBL" id="AHM81171.1"/>
    </source>
</evidence>